<evidence type="ECO:0000313" key="2">
    <source>
        <dbReference type="EMBL" id="NIH65710.1"/>
    </source>
</evidence>
<keyword evidence="1" id="KW-0812">Transmembrane</keyword>
<organism evidence="2 3">
    <name type="scientific">Modestobacter marinus</name>
    <dbReference type="NCBI Taxonomy" id="477641"/>
    <lineage>
        <taxon>Bacteria</taxon>
        <taxon>Bacillati</taxon>
        <taxon>Actinomycetota</taxon>
        <taxon>Actinomycetes</taxon>
        <taxon>Geodermatophilales</taxon>
        <taxon>Geodermatophilaceae</taxon>
        <taxon>Modestobacter</taxon>
    </lineage>
</organism>
<feature type="transmembrane region" description="Helical" evidence="1">
    <location>
        <begin position="126"/>
        <end position="145"/>
    </location>
</feature>
<dbReference type="EMBL" id="JAAMPA010000001">
    <property type="protein sequence ID" value="NIH65710.1"/>
    <property type="molecule type" value="Genomic_DNA"/>
</dbReference>
<name>A0A846LTC5_9ACTN</name>
<dbReference type="InterPro" id="IPR045393">
    <property type="entry name" value="DUF6518"/>
</dbReference>
<protein>
    <submittedName>
        <fullName evidence="2">Uncharacterized protein</fullName>
    </submittedName>
</protein>
<dbReference type="RefSeq" id="WP_166753415.1">
    <property type="nucleotide sequence ID" value="NZ_BAABJU010000007.1"/>
</dbReference>
<accession>A0A846LTC5</accession>
<feature type="transmembrane region" description="Helical" evidence="1">
    <location>
        <begin position="177"/>
        <end position="197"/>
    </location>
</feature>
<feature type="transmembrane region" description="Helical" evidence="1">
    <location>
        <begin position="151"/>
        <end position="170"/>
    </location>
</feature>
<sequence>MTATPEAPARRGSALALAALAGVLAGVAAKAGDESGWGWAADLGSYPAAWVLAVALIGWAAPAPRAAALRAGVFFAAMTVAYYGWAALVLDFGWSVRLLVAWLVLSATAVPATAVAAHVATRRSGWLPGALLATAAGITLGGGALTDAAGHPVQAAADVVVVLVLVVVLARDLRTRLWAAALTLPLTAVAAALLGLLRDLLG</sequence>
<proteinExistence type="predicted"/>
<feature type="transmembrane region" description="Helical" evidence="1">
    <location>
        <begin position="100"/>
        <end position="119"/>
    </location>
</feature>
<comment type="caution">
    <text evidence="2">The sequence shown here is derived from an EMBL/GenBank/DDBJ whole genome shotgun (WGS) entry which is preliminary data.</text>
</comment>
<dbReference type="Pfam" id="PF20128">
    <property type="entry name" value="DUF6518"/>
    <property type="match status" value="1"/>
</dbReference>
<gene>
    <name evidence="2" type="ORF">FB380_000156</name>
</gene>
<dbReference type="AlphaFoldDB" id="A0A846LTC5"/>
<evidence type="ECO:0000313" key="3">
    <source>
        <dbReference type="Proteomes" id="UP000552836"/>
    </source>
</evidence>
<evidence type="ECO:0000256" key="1">
    <source>
        <dbReference type="SAM" id="Phobius"/>
    </source>
</evidence>
<keyword evidence="1" id="KW-1133">Transmembrane helix</keyword>
<feature type="transmembrane region" description="Helical" evidence="1">
    <location>
        <begin position="73"/>
        <end position="94"/>
    </location>
</feature>
<feature type="transmembrane region" description="Helical" evidence="1">
    <location>
        <begin position="45"/>
        <end position="61"/>
    </location>
</feature>
<reference evidence="2 3" key="1">
    <citation type="submission" date="2020-02" db="EMBL/GenBank/DDBJ databases">
        <title>Sequencing the genomes of 1000 actinobacteria strains.</title>
        <authorList>
            <person name="Klenk H.-P."/>
        </authorList>
    </citation>
    <scope>NUCLEOTIDE SEQUENCE [LARGE SCALE GENOMIC DNA]</scope>
    <source>
        <strain evidence="2 3">DSM 45201</strain>
    </source>
</reference>
<dbReference type="Proteomes" id="UP000552836">
    <property type="component" value="Unassembled WGS sequence"/>
</dbReference>
<keyword evidence="1" id="KW-0472">Membrane</keyword>